<evidence type="ECO:0000313" key="2">
    <source>
        <dbReference type="Proteomes" id="UP000198649"/>
    </source>
</evidence>
<keyword evidence="2" id="KW-1185">Reference proteome</keyword>
<dbReference type="OrthoDB" id="4249022at2"/>
<dbReference type="RefSeq" id="WP_091115360.1">
    <property type="nucleotide sequence ID" value="NZ_BKAF01000017.1"/>
</dbReference>
<organism evidence="1 2">
    <name type="scientific">Nocardioides psychrotolerans</name>
    <dbReference type="NCBI Taxonomy" id="1005945"/>
    <lineage>
        <taxon>Bacteria</taxon>
        <taxon>Bacillati</taxon>
        <taxon>Actinomycetota</taxon>
        <taxon>Actinomycetes</taxon>
        <taxon>Propionibacteriales</taxon>
        <taxon>Nocardioidaceae</taxon>
        <taxon>Nocardioides</taxon>
    </lineage>
</organism>
<proteinExistence type="predicted"/>
<dbReference type="STRING" id="1005945.SAMN05216561_11436"/>
<evidence type="ECO:0000313" key="1">
    <source>
        <dbReference type="EMBL" id="SFI86173.1"/>
    </source>
</evidence>
<reference evidence="1 2" key="1">
    <citation type="submission" date="2016-10" db="EMBL/GenBank/DDBJ databases">
        <authorList>
            <person name="de Groot N.N."/>
        </authorList>
    </citation>
    <scope>NUCLEOTIDE SEQUENCE [LARGE SCALE GENOMIC DNA]</scope>
    <source>
        <strain evidence="1 2">CGMCC 1.11156</strain>
    </source>
</reference>
<dbReference type="AlphaFoldDB" id="A0A1I3LNA0"/>
<dbReference type="EMBL" id="FOQG01000014">
    <property type="protein sequence ID" value="SFI86173.1"/>
    <property type="molecule type" value="Genomic_DNA"/>
</dbReference>
<sequence length="170" mass="18760">MSDQITRPDQTAPTMRLGRIRGPAVKTDQTILASDPNRKGNCVAACIATICGVPLAEVPHFIEFGIAYGDSDDVAEVSHGNNWWAMVLGFLAGHGLWVVEHEHVTDVDRFDFALVAGMSPRGVMHQVIYREGRLWHDPHPSRDGVLEIREVLAVQALPGFDHTPTTEETR</sequence>
<accession>A0A1I3LNA0</accession>
<dbReference type="Proteomes" id="UP000198649">
    <property type="component" value="Unassembled WGS sequence"/>
</dbReference>
<protein>
    <submittedName>
        <fullName evidence="1">Uncharacterized protein</fullName>
    </submittedName>
</protein>
<gene>
    <name evidence="1" type="ORF">SAMN05216561_11436</name>
</gene>
<name>A0A1I3LNA0_9ACTN</name>